<dbReference type="WBParaSite" id="BTMF_0001220901-mRNA-1">
    <property type="protein sequence ID" value="BTMF_0001220901-mRNA-1"/>
    <property type="gene ID" value="BTMF_0001220901"/>
</dbReference>
<organism evidence="3">
    <name type="scientific">Brugia timori</name>
    <dbReference type="NCBI Taxonomy" id="42155"/>
    <lineage>
        <taxon>Eukaryota</taxon>
        <taxon>Metazoa</taxon>
        <taxon>Ecdysozoa</taxon>
        <taxon>Nematoda</taxon>
        <taxon>Chromadorea</taxon>
        <taxon>Rhabditida</taxon>
        <taxon>Spirurina</taxon>
        <taxon>Spiruromorpha</taxon>
        <taxon>Filarioidea</taxon>
        <taxon>Onchocercidae</taxon>
        <taxon>Brugia</taxon>
    </lineage>
</organism>
<evidence type="ECO:0000313" key="3">
    <source>
        <dbReference type="WBParaSite" id="BTMF_0001220901-mRNA-1"/>
    </source>
</evidence>
<dbReference type="AlphaFoldDB" id="A0A0R3QWU3"/>
<dbReference type="Proteomes" id="UP000280834">
    <property type="component" value="Unassembled WGS sequence"/>
</dbReference>
<evidence type="ECO:0000313" key="1">
    <source>
        <dbReference type="EMBL" id="VDO34741.1"/>
    </source>
</evidence>
<evidence type="ECO:0000313" key="2">
    <source>
        <dbReference type="Proteomes" id="UP000280834"/>
    </source>
</evidence>
<protein>
    <submittedName>
        <fullName evidence="3">FBA_1 domain-containing protein</fullName>
    </submittedName>
</protein>
<reference evidence="1 2" key="2">
    <citation type="submission" date="2018-11" db="EMBL/GenBank/DDBJ databases">
        <authorList>
            <consortium name="Pathogen Informatics"/>
        </authorList>
    </citation>
    <scope>NUCLEOTIDE SEQUENCE [LARGE SCALE GENOMIC DNA]</scope>
</reference>
<sequence length="76" mass="8689">MKPMTELPRLPSKPRLTVFNVDESEMNVSHGQRYYIFHSLSFTGCTVLLNKVLSQGATCMSVHDTYADQWSSTLEY</sequence>
<gene>
    <name evidence="1" type="ORF">BTMF_LOCUS10229</name>
</gene>
<keyword evidence="2" id="KW-1185">Reference proteome</keyword>
<proteinExistence type="predicted"/>
<accession>A0A0R3QWU3</accession>
<name>A0A0R3QWU3_9BILA</name>
<reference evidence="3" key="1">
    <citation type="submission" date="2017-02" db="UniProtKB">
        <authorList>
            <consortium name="WormBaseParasite"/>
        </authorList>
    </citation>
    <scope>IDENTIFICATION</scope>
</reference>
<dbReference type="EMBL" id="UZAG01017447">
    <property type="protein sequence ID" value="VDO34741.1"/>
    <property type="molecule type" value="Genomic_DNA"/>
</dbReference>